<accession>A0A552UXJ7</accession>
<dbReference type="OrthoDB" id="2599194at2"/>
<dbReference type="EMBL" id="VJVZ01000010">
    <property type="protein sequence ID" value="TRW22948.1"/>
    <property type="molecule type" value="Genomic_DNA"/>
</dbReference>
<reference evidence="1 2" key="1">
    <citation type="submission" date="2019-07" db="EMBL/GenBank/DDBJ databases">
        <title>Flavobacterium sp. nov., isolated from glacier ice.</title>
        <authorList>
            <person name="Liu Q."/>
            <person name="Xin Y.-H."/>
        </authorList>
    </citation>
    <scope>NUCLEOTIDE SEQUENCE [LARGE SCALE GENOMIC DNA]</scope>
    <source>
        <strain evidence="1 2">ZT4R6</strain>
    </source>
</reference>
<protein>
    <submittedName>
        <fullName evidence="1">DUF1569 domain-containing protein</fullName>
    </submittedName>
</protein>
<evidence type="ECO:0000313" key="2">
    <source>
        <dbReference type="Proteomes" id="UP000320643"/>
    </source>
</evidence>
<gene>
    <name evidence="1" type="ORF">FMM05_14710</name>
</gene>
<dbReference type="InterPro" id="IPR011463">
    <property type="entry name" value="DUF1569"/>
</dbReference>
<keyword evidence="2" id="KW-1185">Reference proteome</keyword>
<proteinExistence type="predicted"/>
<name>A0A552UXJ7_9FLAO</name>
<dbReference type="InterPro" id="IPR034660">
    <property type="entry name" value="DinB/YfiT-like"/>
</dbReference>
<dbReference type="RefSeq" id="WP_143374163.1">
    <property type="nucleotide sequence ID" value="NZ_VJVZ01000010.1"/>
</dbReference>
<dbReference type="Pfam" id="PF07606">
    <property type="entry name" value="DUF1569"/>
    <property type="match status" value="1"/>
</dbReference>
<evidence type="ECO:0000313" key="1">
    <source>
        <dbReference type="EMBL" id="TRW22948.1"/>
    </source>
</evidence>
<comment type="caution">
    <text evidence="1">The sequence shown here is derived from an EMBL/GenBank/DDBJ whole genome shotgun (WGS) entry which is preliminary data.</text>
</comment>
<sequence>MESLYKPKGNQNIIDRIDQLSPMTLSQWGVMTVSQMMQHCQEPIKMAFGIIHVKPHWKSYFFAGSYKKKLTSSKLFHRDQSAIKEFIIKREPNFEEAKAGLKDLVATFAKDGHAAIKVSRHPLMGEMTYDEWDLLQWKHLDYHLKQFGV</sequence>
<dbReference type="Gene3D" id="1.20.120.450">
    <property type="entry name" value="dinb family like domain"/>
    <property type="match status" value="1"/>
</dbReference>
<dbReference type="Proteomes" id="UP000320643">
    <property type="component" value="Unassembled WGS sequence"/>
</dbReference>
<organism evidence="1 2">
    <name type="scientific">Flavobacterium zepuense</name>
    <dbReference type="NCBI Taxonomy" id="2593302"/>
    <lineage>
        <taxon>Bacteria</taxon>
        <taxon>Pseudomonadati</taxon>
        <taxon>Bacteroidota</taxon>
        <taxon>Flavobacteriia</taxon>
        <taxon>Flavobacteriales</taxon>
        <taxon>Flavobacteriaceae</taxon>
        <taxon>Flavobacterium</taxon>
    </lineage>
</organism>
<dbReference type="AlphaFoldDB" id="A0A552UXJ7"/>